<dbReference type="AlphaFoldDB" id="X1SB45"/>
<evidence type="ECO:0008006" key="2">
    <source>
        <dbReference type="Google" id="ProtNLM"/>
    </source>
</evidence>
<comment type="caution">
    <text evidence="1">The sequence shown here is derived from an EMBL/GenBank/DDBJ whole genome shotgun (WGS) entry which is preliminary data.</text>
</comment>
<accession>X1SB45</accession>
<gene>
    <name evidence="1" type="ORF">S12H4_34344</name>
</gene>
<dbReference type="EMBL" id="BARW01020313">
    <property type="protein sequence ID" value="GAI90203.1"/>
    <property type="molecule type" value="Genomic_DNA"/>
</dbReference>
<feature type="non-terminal residue" evidence="1">
    <location>
        <position position="272"/>
    </location>
</feature>
<sequence length="272" mass="28824">LTSQNIKSKLGDAYLKVAEFLIPGYDLEIIIGQVPLKTEITEIEEPIILEIVKQVQQLTPQVITKEVTKQVTQVSQITETIQSADLIQINGDLTALSQDITDLGSQISSRIDYTTPSYAPVYVSSSGLQVSGHALLSTLNVSGSGSIGGSLGVHDNFSAGNTKDTKTTFDVYSTASFNEATTFNSGLSATAGLSISDSNLTVSSDGIFTGNVGIGTTNPTEKLHVVGATLLQGRLSDPKLMSEVYDEDGEFSRLTNALDVFVLGDYAYITAG</sequence>
<reference evidence="1" key="1">
    <citation type="journal article" date="2014" name="Front. Microbiol.">
        <title>High frequency of phylogenetically diverse reductive dehalogenase-homologous genes in deep subseafloor sedimentary metagenomes.</title>
        <authorList>
            <person name="Kawai M."/>
            <person name="Futagami T."/>
            <person name="Toyoda A."/>
            <person name="Takaki Y."/>
            <person name="Nishi S."/>
            <person name="Hori S."/>
            <person name="Arai W."/>
            <person name="Tsubouchi T."/>
            <person name="Morono Y."/>
            <person name="Uchiyama I."/>
            <person name="Ito T."/>
            <person name="Fujiyama A."/>
            <person name="Inagaki F."/>
            <person name="Takami H."/>
        </authorList>
    </citation>
    <scope>NUCLEOTIDE SEQUENCE</scope>
    <source>
        <strain evidence="1">Expedition CK06-06</strain>
    </source>
</reference>
<evidence type="ECO:0000313" key="1">
    <source>
        <dbReference type="EMBL" id="GAI90203.1"/>
    </source>
</evidence>
<proteinExistence type="predicted"/>
<organism evidence="1">
    <name type="scientific">marine sediment metagenome</name>
    <dbReference type="NCBI Taxonomy" id="412755"/>
    <lineage>
        <taxon>unclassified sequences</taxon>
        <taxon>metagenomes</taxon>
        <taxon>ecological metagenomes</taxon>
    </lineage>
</organism>
<name>X1SB45_9ZZZZ</name>
<protein>
    <recommendedName>
        <fullName evidence="2">Peptidase S74 domain-containing protein</fullName>
    </recommendedName>
</protein>
<feature type="non-terminal residue" evidence="1">
    <location>
        <position position="1"/>
    </location>
</feature>